<proteinExistence type="predicted"/>
<dbReference type="EMBL" id="CP118246">
    <property type="protein sequence ID" value="WDR03651.1"/>
    <property type="molecule type" value="Genomic_DNA"/>
</dbReference>
<evidence type="ECO:0000313" key="1">
    <source>
        <dbReference type="EMBL" id="WDR03651.1"/>
    </source>
</evidence>
<dbReference type="RefSeq" id="WP_282220041.1">
    <property type="nucleotide sequence ID" value="NZ_CP118246.1"/>
</dbReference>
<sequence>MEICANPTDEMQRLIRVIAGPKMAGETDAHIRSRAVRRVNRELSHDRRITDRTAYALWHGEKTDIPSHVMDVARKLAAPAQTLDDKLSEIISASQRLENAEQDRLTHAIEIIRSASLWRLLDRRSGKGSAFAGRDRRRASGASSGVLGAALYPHLNPEP</sequence>
<gene>
    <name evidence="1" type="ORF">PSQ19_06155</name>
</gene>
<evidence type="ECO:0000313" key="2">
    <source>
        <dbReference type="Proteomes" id="UP001220530"/>
    </source>
</evidence>
<dbReference type="Proteomes" id="UP001220530">
    <property type="component" value="Chromosome"/>
</dbReference>
<name>A0ABY7YQP8_9HYPH</name>
<protein>
    <submittedName>
        <fullName evidence="1">Uncharacterized protein</fullName>
    </submittedName>
</protein>
<reference evidence="1 2" key="1">
    <citation type="submission" date="2023-02" db="EMBL/GenBank/DDBJ databases">
        <title>Devosia algicola sp. nov., isolated from the phycosphere of marine algae.</title>
        <authorList>
            <person name="Kim J.M."/>
            <person name="Lee J.K."/>
            <person name="Choi B.J."/>
            <person name="Bayburt H."/>
            <person name="Jeon C.O."/>
        </authorList>
    </citation>
    <scope>NUCLEOTIDE SEQUENCE [LARGE SCALE GENOMIC DNA]</scope>
    <source>
        <strain evidence="1 2">G20-9</strain>
    </source>
</reference>
<keyword evidence="2" id="KW-1185">Reference proteome</keyword>
<accession>A0ABY7YQP8</accession>
<organism evidence="1 2">
    <name type="scientific">Devosia algicola</name>
    <dbReference type="NCBI Taxonomy" id="3026418"/>
    <lineage>
        <taxon>Bacteria</taxon>
        <taxon>Pseudomonadati</taxon>
        <taxon>Pseudomonadota</taxon>
        <taxon>Alphaproteobacteria</taxon>
        <taxon>Hyphomicrobiales</taxon>
        <taxon>Devosiaceae</taxon>
        <taxon>Devosia</taxon>
    </lineage>
</organism>